<dbReference type="Proteomes" id="UP000054770">
    <property type="component" value="Unassembled WGS sequence"/>
</dbReference>
<organism evidence="1 2">
    <name type="scientific">Caballeronia choica</name>
    <dbReference type="NCBI Taxonomy" id="326476"/>
    <lineage>
        <taxon>Bacteria</taxon>
        <taxon>Pseudomonadati</taxon>
        <taxon>Pseudomonadota</taxon>
        <taxon>Betaproteobacteria</taxon>
        <taxon>Burkholderiales</taxon>
        <taxon>Burkholderiaceae</taxon>
        <taxon>Caballeronia</taxon>
    </lineage>
</organism>
<keyword evidence="2" id="KW-1185">Reference proteome</keyword>
<evidence type="ECO:0000313" key="1">
    <source>
        <dbReference type="EMBL" id="SAL86626.1"/>
    </source>
</evidence>
<evidence type="ECO:0000313" key="2">
    <source>
        <dbReference type="Proteomes" id="UP000054770"/>
    </source>
</evidence>
<reference evidence="1" key="1">
    <citation type="submission" date="2016-01" db="EMBL/GenBank/DDBJ databases">
        <authorList>
            <person name="Peeters C."/>
        </authorList>
    </citation>
    <scope>NUCLEOTIDE SEQUENCE [LARGE SCALE GENOMIC DNA]</scope>
    <source>
        <strain evidence="1">LMG 22940</strain>
    </source>
</reference>
<sequence>MNTLRGVTAVDYQITVRQDFAAGETGEGIGRALSQHTGREARQMAVVVRDGTVDNLEVESGR</sequence>
<dbReference type="RefSeq" id="WP_087649849.1">
    <property type="nucleotide sequence ID" value="NZ_FCON02000237.1"/>
</dbReference>
<accession>A0A158KZP8</accession>
<comment type="caution">
    <text evidence="1">The sequence shown here is derived from an EMBL/GenBank/DDBJ whole genome shotgun (WGS) entry which is preliminary data.</text>
</comment>
<dbReference type="AlphaFoldDB" id="A0A158KZP8"/>
<name>A0A158KZP8_9BURK</name>
<dbReference type="EMBL" id="FCON02000237">
    <property type="protein sequence ID" value="SAL86626.1"/>
    <property type="molecule type" value="Genomic_DNA"/>
</dbReference>
<gene>
    <name evidence="1" type="ORF">AWB68_08092</name>
</gene>
<proteinExistence type="predicted"/>
<protein>
    <submittedName>
        <fullName evidence="1">OsmY domain-containing protein</fullName>
    </submittedName>
</protein>